<dbReference type="Pfam" id="PF01693">
    <property type="entry name" value="Cauli_VI"/>
    <property type="match status" value="1"/>
</dbReference>
<evidence type="ECO:0000256" key="9">
    <source>
        <dbReference type="ARBA" id="ARBA00022723"/>
    </source>
</evidence>
<dbReference type="FunFam" id="3.40.970.10:FF:000002">
    <property type="entry name" value="Ribonuclease H"/>
    <property type="match status" value="1"/>
</dbReference>
<sequence>MAKGQKFYVVWSGKEPGIYKTWAECEEQVKGFKGARFKSFPNLSEAEAAFKGEESVTYGNAESSGYIKESISTDAACSGNPGVMEFQGVNTENGEKIFYFGPFPVGTNNIGEFLGIVEGIKYLQKENKPEMPIYTDSQTAIAWVRNKKVGSNLERNKQTEELWQLIENAIEWLQNNEYKNPIIKWDTPAWGEIKADFGNK</sequence>
<comment type="similarity">
    <text evidence="5 13">Belongs to the RNase H family.</text>
</comment>
<dbReference type="InterPro" id="IPR012337">
    <property type="entry name" value="RNaseH-like_sf"/>
</dbReference>
<evidence type="ECO:0000256" key="14">
    <source>
        <dbReference type="PIRSR" id="PIRSR037839-1"/>
    </source>
</evidence>
<keyword evidence="12 13" id="KW-0460">Magnesium</keyword>
<feature type="binding site" evidence="14">
    <location>
        <position position="196"/>
    </location>
    <ligand>
        <name>Mg(2+)</name>
        <dbReference type="ChEBI" id="CHEBI:18420"/>
        <label>1</label>
    </ligand>
</feature>
<comment type="caution">
    <text evidence="16">The sequence shown here is derived from an EMBL/GenBank/DDBJ whole genome shotgun (WGS) entry which is preliminary data.</text>
</comment>
<dbReference type="InterPro" id="IPR037056">
    <property type="entry name" value="RNase_H1_N_sf"/>
</dbReference>
<dbReference type="InterPro" id="IPR050092">
    <property type="entry name" value="RNase_H"/>
</dbReference>
<evidence type="ECO:0000256" key="4">
    <source>
        <dbReference type="ARBA" id="ARBA00004065"/>
    </source>
</evidence>
<dbReference type="InterPro" id="IPR036397">
    <property type="entry name" value="RNaseH_sf"/>
</dbReference>
<gene>
    <name evidence="16" type="ORF">COJ15_05360</name>
</gene>
<feature type="binding site" evidence="14">
    <location>
        <position position="136"/>
    </location>
    <ligand>
        <name>Mg(2+)</name>
        <dbReference type="ChEBI" id="CHEBI:18420"/>
        <label>2</label>
    </ligand>
</feature>
<evidence type="ECO:0000256" key="3">
    <source>
        <dbReference type="ARBA" id="ARBA00002286"/>
    </source>
</evidence>
<dbReference type="InterPro" id="IPR002156">
    <property type="entry name" value="RNaseH_domain"/>
</dbReference>
<evidence type="ECO:0000256" key="5">
    <source>
        <dbReference type="ARBA" id="ARBA00005300"/>
    </source>
</evidence>
<reference evidence="16 17" key="1">
    <citation type="submission" date="2017-09" db="EMBL/GenBank/DDBJ databases">
        <title>Large-scale bioinformatics analysis of Bacillus genomes uncovers conserved roles of natural products in bacterial physiology.</title>
        <authorList>
            <consortium name="Agbiome Team Llc"/>
            <person name="Bleich R.M."/>
            <person name="Grubbs K.J."/>
            <person name="Santa Maria K.C."/>
            <person name="Allen S.E."/>
            <person name="Farag S."/>
            <person name="Shank E.A."/>
            <person name="Bowers A."/>
        </authorList>
    </citation>
    <scope>NUCLEOTIDE SEQUENCE [LARGE SCALE GENOMIC DNA]</scope>
    <source>
        <strain evidence="16 17">AFS085496</strain>
    </source>
</reference>
<dbReference type="GO" id="GO:0003676">
    <property type="term" value="F:nucleic acid binding"/>
    <property type="evidence" value="ECO:0007669"/>
    <property type="project" value="UniProtKB-UniRule"/>
</dbReference>
<dbReference type="InterPro" id="IPR011320">
    <property type="entry name" value="RNase_H1_N"/>
</dbReference>
<dbReference type="GO" id="GO:0004523">
    <property type="term" value="F:RNA-DNA hybrid ribonuclease activity"/>
    <property type="evidence" value="ECO:0007669"/>
    <property type="project" value="UniProtKB-UniRule"/>
</dbReference>
<dbReference type="InterPro" id="IPR017290">
    <property type="entry name" value="RNase_H_bac"/>
</dbReference>
<dbReference type="GO" id="GO:0046872">
    <property type="term" value="F:metal ion binding"/>
    <property type="evidence" value="ECO:0007669"/>
    <property type="project" value="UniProtKB-KW"/>
</dbReference>
<comment type="function">
    <text evidence="3">Involved in the transposition of the insertion sequence.</text>
</comment>
<dbReference type="PIRSF" id="PIRSF037839">
    <property type="entry name" value="Ribonuclease_H"/>
    <property type="match status" value="1"/>
</dbReference>
<dbReference type="Gene3D" id="3.40.970.10">
    <property type="entry name" value="Ribonuclease H1, N-terminal domain"/>
    <property type="match status" value="1"/>
</dbReference>
<evidence type="ECO:0000259" key="15">
    <source>
        <dbReference type="PROSITE" id="PS50879"/>
    </source>
</evidence>
<evidence type="ECO:0000256" key="11">
    <source>
        <dbReference type="ARBA" id="ARBA00022801"/>
    </source>
</evidence>
<comment type="cofactor">
    <cofactor evidence="2">
        <name>Mg(2+)</name>
        <dbReference type="ChEBI" id="CHEBI:18420"/>
    </cofactor>
</comment>
<evidence type="ECO:0000256" key="2">
    <source>
        <dbReference type="ARBA" id="ARBA00001946"/>
    </source>
</evidence>
<evidence type="ECO:0000256" key="7">
    <source>
        <dbReference type="ARBA" id="ARBA00017721"/>
    </source>
</evidence>
<dbReference type="Gene3D" id="3.30.420.10">
    <property type="entry name" value="Ribonuclease H-like superfamily/Ribonuclease H"/>
    <property type="match status" value="1"/>
</dbReference>
<evidence type="ECO:0000256" key="13">
    <source>
        <dbReference type="PIRNR" id="PIRNR037839"/>
    </source>
</evidence>
<keyword evidence="9 13" id="KW-0479">Metal-binding</keyword>
<evidence type="ECO:0000256" key="1">
    <source>
        <dbReference type="ARBA" id="ARBA00000077"/>
    </source>
</evidence>
<dbReference type="InterPro" id="IPR009027">
    <property type="entry name" value="Ribosomal_bL9/RNase_H1_N"/>
</dbReference>
<evidence type="ECO:0000256" key="10">
    <source>
        <dbReference type="ARBA" id="ARBA00022759"/>
    </source>
</evidence>
<comment type="subcellular location">
    <subcellularLocation>
        <location evidence="13">Cytoplasm</location>
    </subcellularLocation>
</comment>
<name>A0A9X6ZV04_BACTU</name>
<proteinExistence type="inferred from homology"/>
<dbReference type="PROSITE" id="PS50879">
    <property type="entry name" value="RNASE_H_1"/>
    <property type="match status" value="1"/>
</dbReference>
<comment type="cofactor">
    <cofactor evidence="14">
        <name>Mn(2+)</name>
        <dbReference type="ChEBI" id="CHEBI:29035"/>
    </cofactor>
    <cofactor evidence="14">
        <name>Mg(2+)</name>
        <dbReference type="ChEBI" id="CHEBI:18420"/>
    </cofactor>
    <text evidence="14">Binds 2 metal ions per subunit. Manganese or magnesium.</text>
</comment>
<keyword evidence="14" id="KW-0464">Manganese</keyword>
<evidence type="ECO:0000313" key="16">
    <source>
        <dbReference type="EMBL" id="PFJ42770.1"/>
    </source>
</evidence>
<accession>A0A9X6ZV04</accession>
<protein>
    <recommendedName>
        <fullName evidence="7 13">Ribonuclease H</fullName>
        <ecNumber evidence="6 13">3.1.26.4</ecNumber>
    </recommendedName>
</protein>
<dbReference type="PANTHER" id="PTHR10642">
    <property type="entry name" value="RIBONUCLEASE H1"/>
    <property type="match status" value="1"/>
</dbReference>
<dbReference type="GO" id="GO:0005737">
    <property type="term" value="C:cytoplasm"/>
    <property type="evidence" value="ECO:0007669"/>
    <property type="project" value="UniProtKB-SubCell"/>
</dbReference>
<organism evidence="16 17">
    <name type="scientific">Bacillus thuringiensis</name>
    <dbReference type="NCBI Taxonomy" id="1428"/>
    <lineage>
        <taxon>Bacteria</taxon>
        <taxon>Bacillati</taxon>
        <taxon>Bacillota</taxon>
        <taxon>Bacilli</taxon>
        <taxon>Bacillales</taxon>
        <taxon>Bacillaceae</taxon>
        <taxon>Bacillus</taxon>
        <taxon>Bacillus cereus group</taxon>
    </lineage>
</organism>
<keyword evidence="10 13" id="KW-0255">Endonuclease</keyword>
<keyword evidence="11 13" id="KW-0378">Hydrolase</keyword>
<dbReference type="SUPFAM" id="SSF55658">
    <property type="entry name" value="L9 N-domain-like"/>
    <property type="match status" value="1"/>
</dbReference>
<evidence type="ECO:0000256" key="12">
    <source>
        <dbReference type="ARBA" id="ARBA00022842"/>
    </source>
</evidence>
<evidence type="ECO:0000256" key="8">
    <source>
        <dbReference type="ARBA" id="ARBA00022722"/>
    </source>
</evidence>
<comment type="function">
    <text evidence="4 13">Endonuclease that specifically degrades the RNA of RNA-DNA hybrids.</text>
</comment>
<dbReference type="PANTHER" id="PTHR10642:SF26">
    <property type="entry name" value="RIBONUCLEASE H1"/>
    <property type="match status" value="1"/>
</dbReference>
<evidence type="ECO:0000256" key="6">
    <source>
        <dbReference type="ARBA" id="ARBA00012180"/>
    </source>
</evidence>
<feature type="binding site" evidence="14">
    <location>
        <position position="74"/>
    </location>
    <ligand>
        <name>Mg(2+)</name>
        <dbReference type="ChEBI" id="CHEBI:18420"/>
        <label>1</label>
    </ligand>
</feature>
<dbReference type="Pfam" id="PF00075">
    <property type="entry name" value="RNase_H"/>
    <property type="match status" value="1"/>
</dbReference>
<dbReference type="GO" id="GO:0043137">
    <property type="term" value="P:DNA replication, removal of RNA primer"/>
    <property type="evidence" value="ECO:0007669"/>
    <property type="project" value="TreeGrafter"/>
</dbReference>
<dbReference type="EC" id="3.1.26.4" evidence="6 13"/>
<feature type="binding site" evidence="14">
    <location>
        <position position="112"/>
    </location>
    <ligand>
        <name>Mg(2+)</name>
        <dbReference type="ChEBI" id="CHEBI:18420"/>
        <label>2</label>
    </ligand>
</feature>
<dbReference type="Proteomes" id="UP000224003">
    <property type="component" value="Unassembled WGS sequence"/>
</dbReference>
<dbReference type="SUPFAM" id="SSF53098">
    <property type="entry name" value="Ribonuclease H-like"/>
    <property type="match status" value="1"/>
</dbReference>
<keyword evidence="13" id="KW-0963">Cytoplasm</keyword>
<dbReference type="AlphaFoldDB" id="A0A9X6ZV04"/>
<keyword evidence="8 13" id="KW-0540">Nuclease</keyword>
<dbReference type="RefSeq" id="WP_098516847.1">
    <property type="nucleotide sequence ID" value="NZ_NUVX01000007.1"/>
</dbReference>
<feature type="domain" description="RNase H type-1" evidence="15">
    <location>
        <begin position="65"/>
        <end position="200"/>
    </location>
</feature>
<comment type="catalytic activity">
    <reaction evidence="1 13">
        <text>Endonucleolytic cleavage to 5'-phosphomonoester.</text>
        <dbReference type="EC" id="3.1.26.4"/>
    </reaction>
</comment>
<evidence type="ECO:0000313" key="17">
    <source>
        <dbReference type="Proteomes" id="UP000224003"/>
    </source>
</evidence>
<dbReference type="EMBL" id="NUVX01000007">
    <property type="protein sequence ID" value="PFJ42770.1"/>
    <property type="molecule type" value="Genomic_DNA"/>
</dbReference>